<keyword evidence="1" id="KW-0472">Membrane</keyword>
<feature type="transmembrane region" description="Helical" evidence="1">
    <location>
        <begin position="137"/>
        <end position="157"/>
    </location>
</feature>
<accession>A0A0T5PE05</accession>
<dbReference type="Proteomes" id="UP000051401">
    <property type="component" value="Unassembled WGS sequence"/>
</dbReference>
<comment type="caution">
    <text evidence="2">The sequence shown here is derived from an EMBL/GenBank/DDBJ whole genome shotgun (WGS) entry which is preliminary data.</text>
</comment>
<gene>
    <name evidence="2" type="ORF">XM52_06065</name>
</gene>
<name>A0A0T5PE05_9RHOB</name>
<feature type="transmembrane region" description="Helical" evidence="1">
    <location>
        <begin position="39"/>
        <end position="60"/>
    </location>
</feature>
<feature type="transmembrane region" description="Helical" evidence="1">
    <location>
        <begin position="72"/>
        <end position="93"/>
    </location>
</feature>
<evidence type="ECO:0000256" key="1">
    <source>
        <dbReference type="SAM" id="Phobius"/>
    </source>
</evidence>
<proteinExistence type="predicted"/>
<organism evidence="2 3">
    <name type="scientific">Roseovarius indicus</name>
    <dbReference type="NCBI Taxonomy" id="540747"/>
    <lineage>
        <taxon>Bacteria</taxon>
        <taxon>Pseudomonadati</taxon>
        <taxon>Pseudomonadota</taxon>
        <taxon>Alphaproteobacteria</taxon>
        <taxon>Rhodobacterales</taxon>
        <taxon>Roseobacteraceae</taxon>
        <taxon>Roseovarius</taxon>
    </lineage>
</organism>
<keyword evidence="1" id="KW-1133">Transmembrane helix</keyword>
<keyword evidence="1" id="KW-0812">Transmembrane</keyword>
<evidence type="ECO:0000313" key="2">
    <source>
        <dbReference type="EMBL" id="KRS19215.1"/>
    </source>
</evidence>
<dbReference type="PATRIC" id="fig|540747.5.peg.2798"/>
<protein>
    <submittedName>
        <fullName evidence="2">Uncharacterized protein</fullName>
    </submittedName>
</protein>
<sequence>MTLNDTKKISRPNAVTRSLLALLIGAVGAAVHTAIVSTIPVLIMIVSTFSIALAALSCVFYAMIPSSGFNRFWIAAIGGCVNVIVAVLVWFAIRLGSLSDAFFVLSMGPGEVWSTIVLFSRNIAFSLNGSELTGESLLYIFWVPELVLLFLFPVIMSRFGSGLSGLR</sequence>
<dbReference type="AlphaFoldDB" id="A0A0T5PE05"/>
<keyword evidence="3" id="KW-1185">Reference proteome</keyword>
<dbReference type="EMBL" id="LAXI01000002">
    <property type="protein sequence ID" value="KRS19215.1"/>
    <property type="molecule type" value="Genomic_DNA"/>
</dbReference>
<reference evidence="2 3" key="1">
    <citation type="submission" date="2015-04" db="EMBL/GenBank/DDBJ databases">
        <title>The draft genome sequence of Roseovarius indicus B108T.</title>
        <authorList>
            <person name="Li G."/>
            <person name="Lai Q."/>
            <person name="Shao Z."/>
            <person name="Yan P."/>
        </authorList>
    </citation>
    <scope>NUCLEOTIDE SEQUENCE [LARGE SCALE GENOMIC DNA]</scope>
    <source>
        <strain evidence="2 3">B108</strain>
    </source>
</reference>
<evidence type="ECO:0000313" key="3">
    <source>
        <dbReference type="Proteomes" id="UP000051401"/>
    </source>
</evidence>